<accession>A0A432Z6X7</accession>
<gene>
    <name evidence="2" type="ORF">CWI81_11490</name>
</gene>
<dbReference type="SUPFAM" id="SSF53474">
    <property type="entry name" value="alpha/beta-Hydrolases"/>
    <property type="match status" value="1"/>
</dbReference>
<protein>
    <submittedName>
        <fullName evidence="2">Lysophospholipase</fullName>
    </submittedName>
</protein>
<dbReference type="AlphaFoldDB" id="A0A432Z6X7"/>
<reference evidence="2 3" key="1">
    <citation type="journal article" date="2011" name="Front. Microbiol.">
        <title>Genomic signatures of strain selection and enhancement in Bacillus atrophaeus var. globigii, a historical biowarfare simulant.</title>
        <authorList>
            <person name="Gibbons H.S."/>
            <person name="Broomall S.M."/>
            <person name="McNew L.A."/>
            <person name="Daligault H."/>
            <person name="Chapman C."/>
            <person name="Bruce D."/>
            <person name="Karavis M."/>
            <person name="Krepps M."/>
            <person name="McGregor P.A."/>
            <person name="Hong C."/>
            <person name="Park K.H."/>
            <person name="Akmal A."/>
            <person name="Feldman A."/>
            <person name="Lin J.S."/>
            <person name="Chang W.E."/>
            <person name="Higgs B.W."/>
            <person name="Demirev P."/>
            <person name="Lindquist J."/>
            <person name="Liem A."/>
            <person name="Fochler E."/>
            <person name="Read T.D."/>
            <person name="Tapia R."/>
            <person name="Johnson S."/>
            <person name="Bishop-Lilly K.A."/>
            <person name="Detter C."/>
            <person name="Han C."/>
            <person name="Sozhamannan S."/>
            <person name="Rosenzweig C.N."/>
            <person name="Skowronski E.W."/>
        </authorList>
    </citation>
    <scope>NUCLEOTIDE SEQUENCE [LARGE SCALE GENOMIC DNA]</scope>
    <source>
        <strain evidence="2 3">CL-SP19</strain>
    </source>
</reference>
<evidence type="ECO:0000313" key="2">
    <source>
        <dbReference type="EMBL" id="RUO73641.1"/>
    </source>
</evidence>
<dbReference type="Gene3D" id="3.40.50.1820">
    <property type="entry name" value="alpha/beta hydrolase"/>
    <property type="match status" value="1"/>
</dbReference>
<dbReference type="EMBL" id="PIQF01000004">
    <property type="protein sequence ID" value="RUO73641.1"/>
    <property type="molecule type" value="Genomic_DNA"/>
</dbReference>
<dbReference type="InterPro" id="IPR029058">
    <property type="entry name" value="AB_hydrolase_fold"/>
</dbReference>
<evidence type="ECO:0000313" key="3">
    <source>
        <dbReference type="Proteomes" id="UP000287908"/>
    </source>
</evidence>
<name>A0A432Z6X7_9GAMM</name>
<comment type="caution">
    <text evidence="2">The sequence shown here is derived from an EMBL/GenBank/DDBJ whole genome shotgun (WGS) entry which is preliminary data.</text>
</comment>
<sequence length="329" mass="37626">MSKKLIVIDRPKDDSEHWRGFYAEQVEPFWRTVEQRNFVGVGEKRIHWVFYKVSEYAPLIVISPGRIEATAKYQELMWELAQAGISSAVIDHRGQGQSERLTENSHQGHVEKFQDFVDDFALFHEQTVKEFPNAVRRWLVGHSMGGAIVSQFCSDYQHPYQRLVLTSPMFSINTAGIPIAVAQAVVKAGARLNRWLKPSKPWYFLGMGDYKPVVFEKNDLTHSLARYRLFREQYQQSPELQLGGPTFTWLDEALRVCKRLTAVKLSIDIPVTLFQAGADSVVSADGQNRFAELNTVVNKRVIAGARHELLMESDEYRQPVVDELLRISG</sequence>
<dbReference type="RefSeq" id="WP_126785445.1">
    <property type="nucleotide sequence ID" value="NZ_PIQF01000004.1"/>
</dbReference>
<dbReference type="InterPro" id="IPR051044">
    <property type="entry name" value="MAG_DAG_Lipase"/>
</dbReference>
<dbReference type="PANTHER" id="PTHR11614">
    <property type="entry name" value="PHOSPHOLIPASE-RELATED"/>
    <property type="match status" value="1"/>
</dbReference>
<evidence type="ECO:0000259" key="1">
    <source>
        <dbReference type="Pfam" id="PF12146"/>
    </source>
</evidence>
<keyword evidence="3" id="KW-1185">Reference proteome</keyword>
<dbReference type="Proteomes" id="UP000287908">
    <property type="component" value="Unassembled WGS sequence"/>
</dbReference>
<feature type="domain" description="Serine aminopeptidase S33" evidence="1">
    <location>
        <begin position="59"/>
        <end position="314"/>
    </location>
</feature>
<organism evidence="2 3">
    <name type="scientific">Idiomarina seosinensis</name>
    <dbReference type="NCBI Taxonomy" id="281739"/>
    <lineage>
        <taxon>Bacteria</taxon>
        <taxon>Pseudomonadati</taxon>
        <taxon>Pseudomonadota</taxon>
        <taxon>Gammaproteobacteria</taxon>
        <taxon>Alteromonadales</taxon>
        <taxon>Idiomarinaceae</taxon>
        <taxon>Idiomarina</taxon>
    </lineage>
</organism>
<dbReference type="OrthoDB" id="9788260at2"/>
<proteinExistence type="predicted"/>
<dbReference type="InterPro" id="IPR022742">
    <property type="entry name" value="Hydrolase_4"/>
</dbReference>
<dbReference type="Pfam" id="PF12146">
    <property type="entry name" value="Hydrolase_4"/>
    <property type="match status" value="1"/>
</dbReference>